<dbReference type="InterPro" id="IPR003675">
    <property type="entry name" value="Rce1/LyrA-like_dom"/>
</dbReference>
<organism evidence="4 5">
    <name type="scientific">Sorangium atrum</name>
    <dbReference type="NCBI Taxonomy" id="2995308"/>
    <lineage>
        <taxon>Bacteria</taxon>
        <taxon>Pseudomonadati</taxon>
        <taxon>Myxococcota</taxon>
        <taxon>Polyangia</taxon>
        <taxon>Polyangiales</taxon>
        <taxon>Polyangiaceae</taxon>
        <taxon>Sorangium</taxon>
    </lineage>
</organism>
<feature type="compositionally biased region" description="Basic and acidic residues" evidence="1">
    <location>
        <begin position="9"/>
        <end position="19"/>
    </location>
</feature>
<evidence type="ECO:0000313" key="4">
    <source>
        <dbReference type="EMBL" id="MDC0684301.1"/>
    </source>
</evidence>
<keyword evidence="2" id="KW-0472">Membrane</keyword>
<gene>
    <name evidence="4" type="primary">mrtC</name>
    <name evidence="4" type="ORF">POL72_41650</name>
</gene>
<comment type="caution">
    <text evidence="4">The sequence shown here is derived from an EMBL/GenBank/DDBJ whole genome shotgun (WGS) entry which is preliminary data.</text>
</comment>
<feature type="compositionally biased region" description="Low complexity" evidence="1">
    <location>
        <begin position="24"/>
        <end position="33"/>
    </location>
</feature>
<evidence type="ECO:0000259" key="3">
    <source>
        <dbReference type="Pfam" id="PF02517"/>
    </source>
</evidence>
<dbReference type="Proteomes" id="UP001217485">
    <property type="component" value="Unassembled WGS sequence"/>
</dbReference>
<name>A0ABT5CCX9_9BACT</name>
<dbReference type="NCBIfam" id="NF040914">
    <property type="entry name" value="Mrt_core"/>
    <property type="match status" value="1"/>
</dbReference>
<dbReference type="Pfam" id="PF02517">
    <property type="entry name" value="Rce1-like"/>
    <property type="match status" value="1"/>
</dbReference>
<dbReference type="RefSeq" id="WP_272102423.1">
    <property type="nucleotide sequence ID" value="NZ_JAQNDK010000005.1"/>
</dbReference>
<feature type="transmembrane region" description="Helical" evidence="2">
    <location>
        <begin position="200"/>
        <end position="220"/>
    </location>
</feature>
<feature type="compositionally biased region" description="Basic and acidic residues" evidence="1">
    <location>
        <begin position="35"/>
        <end position="45"/>
    </location>
</feature>
<evidence type="ECO:0000256" key="1">
    <source>
        <dbReference type="SAM" id="MobiDB-lite"/>
    </source>
</evidence>
<dbReference type="EMBL" id="JAQNDK010000005">
    <property type="protein sequence ID" value="MDC0684301.1"/>
    <property type="molecule type" value="Genomic_DNA"/>
</dbReference>
<accession>A0ABT5CCX9</accession>
<feature type="transmembrane region" description="Helical" evidence="2">
    <location>
        <begin position="75"/>
        <end position="93"/>
    </location>
</feature>
<protein>
    <submittedName>
        <fullName evidence="4">MrtC family glutamic-type intramembrane protease</fullName>
        <ecNumber evidence="4">3.4.-.-</ecNumber>
    </submittedName>
</protein>
<evidence type="ECO:0000313" key="5">
    <source>
        <dbReference type="Proteomes" id="UP001217485"/>
    </source>
</evidence>
<dbReference type="NCBIfam" id="NF040594">
    <property type="entry name" value="CPBP_fam_mrtC"/>
    <property type="match status" value="1"/>
</dbReference>
<keyword evidence="2" id="KW-0812">Transmembrane</keyword>
<sequence>MQPPTPIEPSRDVRPRAGDETPGAPADANAAHASVGERERERPRAPEPTAARALLAAGVTTAAVTAVSYAAPKSYAGTLVGLTFFAATFWLVLRYDESTIRAHGLSLGGILEPVPLSPKRLVRAALHAVAWAALVAAIVFPLFWLGYRLYWGATSPFVLRPPPSLADEIAAQLLVVALPEEAFFRGYLQSALDRVFPPRFRVAGATLGPAWLLSSAIFALGHVLTIQHPARLAVFFPALLFGWLRARTGGIGASLVFHAACNLLSLTLARGYGLSP</sequence>
<evidence type="ECO:0000256" key="2">
    <source>
        <dbReference type="SAM" id="Phobius"/>
    </source>
</evidence>
<dbReference type="GO" id="GO:0006508">
    <property type="term" value="P:proteolysis"/>
    <property type="evidence" value="ECO:0007669"/>
    <property type="project" value="UniProtKB-KW"/>
</dbReference>
<feature type="region of interest" description="Disordered" evidence="1">
    <location>
        <begin position="1"/>
        <end position="47"/>
    </location>
</feature>
<feature type="transmembrane region" description="Helical" evidence="2">
    <location>
        <begin position="128"/>
        <end position="149"/>
    </location>
</feature>
<keyword evidence="2" id="KW-1133">Transmembrane helix</keyword>
<keyword evidence="4" id="KW-0378">Hydrolase</keyword>
<feature type="domain" description="CAAX prenyl protease 2/Lysostaphin resistance protein A-like" evidence="3">
    <location>
        <begin position="169"/>
        <end position="264"/>
    </location>
</feature>
<dbReference type="GO" id="GO:0008233">
    <property type="term" value="F:peptidase activity"/>
    <property type="evidence" value="ECO:0007669"/>
    <property type="project" value="UniProtKB-KW"/>
</dbReference>
<feature type="transmembrane region" description="Helical" evidence="2">
    <location>
        <begin position="50"/>
        <end position="69"/>
    </location>
</feature>
<reference evidence="4 5" key="1">
    <citation type="submission" date="2023-01" db="EMBL/GenBank/DDBJ databases">
        <title>Minimal conservation of predation-associated metabolite biosynthetic gene clusters underscores biosynthetic potential of Myxococcota including descriptions for ten novel species: Archangium lansinium sp. nov., Myxococcus landrumus sp. nov., Nannocystis bai.</title>
        <authorList>
            <person name="Ahearne A."/>
            <person name="Stevens C."/>
            <person name="Dowd S."/>
        </authorList>
    </citation>
    <scope>NUCLEOTIDE SEQUENCE [LARGE SCALE GENOMIC DNA]</scope>
    <source>
        <strain evidence="4 5">WIWO2</strain>
    </source>
</reference>
<keyword evidence="4" id="KW-0645">Protease</keyword>
<proteinExistence type="predicted"/>
<dbReference type="EC" id="3.4.-.-" evidence="4"/>
<keyword evidence="5" id="KW-1185">Reference proteome</keyword>